<keyword evidence="5 8" id="KW-0653">Protein transport</keyword>
<dbReference type="Proteomes" id="UP000030355">
    <property type="component" value="Unassembled WGS sequence"/>
</dbReference>
<evidence type="ECO:0000313" key="11">
    <source>
        <dbReference type="EMBL" id="KGF96342.1"/>
    </source>
</evidence>
<dbReference type="InterPro" id="IPR002898">
    <property type="entry name" value="MotA_ExbB_proton_chnl"/>
</dbReference>
<dbReference type="eggNOG" id="COG0811">
    <property type="taxonomic scope" value="Bacteria"/>
</dbReference>
<feature type="transmembrane region" description="Helical" evidence="9">
    <location>
        <begin position="98"/>
        <end position="125"/>
    </location>
</feature>
<keyword evidence="7 9" id="KW-0472">Membrane</keyword>
<evidence type="ECO:0000256" key="8">
    <source>
        <dbReference type="RuleBase" id="RU004057"/>
    </source>
</evidence>
<evidence type="ECO:0000256" key="9">
    <source>
        <dbReference type="SAM" id="Phobius"/>
    </source>
</evidence>
<evidence type="ECO:0000256" key="3">
    <source>
        <dbReference type="ARBA" id="ARBA00022475"/>
    </source>
</evidence>
<dbReference type="RefSeq" id="WP_072014833.1">
    <property type="nucleotide sequence ID" value="NZ_CP138977.1"/>
</dbReference>
<dbReference type="Pfam" id="PF01618">
    <property type="entry name" value="MotA_ExbB"/>
    <property type="match status" value="1"/>
</dbReference>
<evidence type="ECO:0000256" key="2">
    <source>
        <dbReference type="ARBA" id="ARBA00022448"/>
    </source>
</evidence>
<evidence type="ECO:0000256" key="5">
    <source>
        <dbReference type="ARBA" id="ARBA00022927"/>
    </source>
</evidence>
<dbReference type="EMBL" id="JNAL01000009">
    <property type="protein sequence ID" value="KGF96342.1"/>
    <property type="molecule type" value="Genomic_DNA"/>
</dbReference>
<evidence type="ECO:0000256" key="7">
    <source>
        <dbReference type="ARBA" id="ARBA00023136"/>
    </source>
</evidence>
<evidence type="ECO:0000256" key="4">
    <source>
        <dbReference type="ARBA" id="ARBA00022692"/>
    </source>
</evidence>
<keyword evidence="6 9" id="KW-1133">Transmembrane helix</keyword>
<evidence type="ECO:0000313" key="12">
    <source>
        <dbReference type="Proteomes" id="UP000030355"/>
    </source>
</evidence>
<proteinExistence type="inferred from homology"/>
<keyword evidence="2 8" id="KW-0813">Transport</keyword>
<accession>A0A0A2A369</accession>
<dbReference type="GO" id="GO:0005886">
    <property type="term" value="C:plasma membrane"/>
    <property type="evidence" value="ECO:0007669"/>
    <property type="project" value="UniProtKB-SubCell"/>
</dbReference>
<dbReference type="InterPro" id="IPR050790">
    <property type="entry name" value="ExbB/TolQ_transport"/>
</dbReference>
<keyword evidence="3" id="KW-1003">Cell membrane</keyword>
<reference evidence="12" key="1">
    <citation type="journal article" date="2014" name="Sci. Data">
        <title>Genomes of diverse isolates of the marine cyanobacterium Prochlorococcus.</title>
        <authorList>
            <person name="Biller S."/>
            <person name="Berube P."/>
            <person name="Thompson J."/>
            <person name="Kelly L."/>
            <person name="Roggensack S."/>
            <person name="Awad L."/>
            <person name="Roache-Johnson K."/>
            <person name="Ding H."/>
            <person name="Giovannoni S.J."/>
            <person name="Moore L.R."/>
            <person name="Chisholm S.W."/>
        </authorList>
    </citation>
    <scope>NUCLEOTIDE SEQUENCE [LARGE SCALE GENOMIC DNA]</scope>
    <source>
        <strain evidence="12">MIT 9201</strain>
    </source>
</reference>
<comment type="caution">
    <text evidence="11">The sequence shown here is derived from an EMBL/GenBank/DDBJ whole genome shotgun (WGS) entry which is preliminary data.</text>
</comment>
<feature type="transmembrane region" description="Helical" evidence="9">
    <location>
        <begin position="6"/>
        <end position="22"/>
    </location>
</feature>
<evidence type="ECO:0000256" key="6">
    <source>
        <dbReference type="ARBA" id="ARBA00022989"/>
    </source>
</evidence>
<comment type="subcellular location">
    <subcellularLocation>
        <location evidence="1">Cell membrane</location>
        <topology evidence="1">Multi-pass membrane protein</topology>
    </subcellularLocation>
    <subcellularLocation>
        <location evidence="8">Membrane</location>
        <topology evidence="8">Multi-pass membrane protein</topology>
    </subcellularLocation>
</comment>
<dbReference type="PANTHER" id="PTHR30625:SF15">
    <property type="entry name" value="BIOPOLYMER TRANSPORT PROTEIN EXBB"/>
    <property type="match status" value="1"/>
</dbReference>
<feature type="transmembrane region" description="Helical" evidence="9">
    <location>
        <begin position="145"/>
        <end position="165"/>
    </location>
</feature>
<keyword evidence="4 9" id="KW-0812">Transmembrane</keyword>
<comment type="similarity">
    <text evidence="8">Belongs to the exbB/tolQ family.</text>
</comment>
<feature type="domain" description="MotA/TolQ/ExbB proton channel" evidence="10">
    <location>
        <begin position="70"/>
        <end position="168"/>
    </location>
</feature>
<dbReference type="AlphaFoldDB" id="A0A0A2A369"/>
<dbReference type="PANTHER" id="PTHR30625">
    <property type="entry name" value="PROTEIN TOLQ"/>
    <property type="match status" value="1"/>
</dbReference>
<dbReference type="GO" id="GO:0017038">
    <property type="term" value="P:protein import"/>
    <property type="evidence" value="ECO:0007669"/>
    <property type="project" value="TreeGrafter"/>
</dbReference>
<name>A0A0A2A369_PROMR</name>
<gene>
    <name evidence="11" type="ORF">EU95_0722</name>
</gene>
<organism evidence="11 12">
    <name type="scientific">Prochlorococcus marinus str. MIT 9201</name>
    <dbReference type="NCBI Taxonomy" id="93057"/>
    <lineage>
        <taxon>Bacteria</taxon>
        <taxon>Bacillati</taxon>
        <taxon>Cyanobacteriota</taxon>
        <taxon>Cyanophyceae</taxon>
        <taxon>Synechococcales</taxon>
        <taxon>Prochlorococcaceae</taxon>
        <taxon>Prochlorococcus</taxon>
    </lineage>
</organism>
<protein>
    <submittedName>
        <fullName evidence="11">Ferric siderophore transport system</fullName>
    </submittedName>
</protein>
<sequence>MWPLLLFSILSVSCIIERLIFWNKVNNYKKISNEFLVNQFTDIAYLKSLSNKNIGYDPYKKLLFKIKDFDLSNQRNLSIALSISIQSIQYEFEKFNNFFATTISIAPLLGLLGTVFGLINSFSFIELGNAGLNADEVTGGISEALVSTAAGLIIAIFTLIFSNYFKSIKIKKIKLLNEFCGRFESFFALKNFN</sequence>
<evidence type="ECO:0000259" key="10">
    <source>
        <dbReference type="Pfam" id="PF01618"/>
    </source>
</evidence>
<dbReference type="STRING" id="93057.EU95_0722"/>
<evidence type="ECO:0000256" key="1">
    <source>
        <dbReference type="ARBA" id="ARBA00004651"/>
    </source>
</evidence>